<dbReference type="PROSITE" id="PS50948">
    <property type="entry name" value="PAN"/>
    <property type="match status" value="1"/>
</dbReference>
<feature type="signal peptide" evidence="1">
    <location>
        <begin position="1"/>
        <end position="25"/>
    </location>
</feature>
<dbReference type="Pfam" id="PF00024">
    <property type="entry name" value="PAN_1"/>
    <property type="match status" value="1"/>
</dbReference>
<name>A0AAD9N081_9ANNE</name>
<dbReference type="InterPro" id="IPR003609">
    <property type="entry name" value="Pan_app"/>
</dbReference>
<protein>
    <recommendedName>
        <fullName evidence="2">Apple domain-containing protein</fullName>
    </recommendedName>
</protein>
<evidence type="ECO:0000259" key="2">
    <source>
        <dbReference type="PROSITE" id="PS50948"/>
    </source>
</evidence>
<reference evidence="3" key="1">
    <citation type="journal article" date="2023" name="Mol. Biol. Evol.">
        <title>Third-Generation Sequencing Reveals the Adaptive Role of the Epigenome in Three Deep-Sea Polychaetes.</title>
        <authorList>
            <person name="Perez M."/>
            <person name="Aroh O."/>
            <person name="Sun Y."/>
            <person name="Lan Y."/>
            <person name="Juniper S.K."/>
            <person name="Young C.R."/>
            <person name="Angers B."/>
            <person name="Qian P.Y."/>
        </authorList>
    </citation>
    <scope>NUCLEOTIDE SEQUENCE</scope>
    <source>
        <strain evidence="3">P08H-3</strain>
    </source>
</reference>
<evidence type="ECO:0000313" key="3">
    <source>
        <dbReference type="EMBL" id="KAK2150668.1"/>
    </source>
</evidence>
<comment type="caution">
    <text evidence="3">The sequence shown here is derived from an EMBL/GenBank/DDBJ whole genome shotgun (WGS) entry which is preliminary data.</text>
</comment>
<dbReference type="Proteomes" id="UP001208570">
    <property type="component" value="Unassembled WGS sequence"/>
</dbReference>
<feature type="domain" description="Apple" evidence="2">
    <location>
        <begin position="30"/>
        <end position="104"/>
    </location>
</feature>
<evidence type="ECO:0000313" key="4">
    <source>
        <dbReference type="Proteomes" id="UP001208570"/>
    </source>
</evidence>
<sequence>MDARRRNIPAIYMAALFVLSANGLAQEGRCYNIVNDMALFGDNEKVIRWKSFDECKELCDEEMSFVCLSFDYTPSGTCHLNSANHITDPESYGSHHGSVYGYATEYITNRAFDSVIQNDATEYDNEEGEELHHDVNYLPPGICELMPITREDEPELFDVFEDAVYAAVTDCQSDSIRRVRQMASSEESDEGSGYVSD</sequence>
<feature type="chain" id="PRO_5041916376" description="Apple domain-containing protein" evidence="1">
    <location>
        <begin position="26"/>
        <end position="197"/>
    </location>
</feature>
<dbReference type="Gene3D" id="3.50.4.10">
    <property type="entry name" value="Hepatocyte Growth Factor"/>
    <property type="match status" value="1"/>
</dbReference>
<proteinExistence type="predicted"/>
<dbReference type="EMBL" id="JAODUP010000396">
    <property type="protein sequence ID" value="KAK2150668.1"/>
    <property type="molecule type" value="Genomic_DNA"/>
</dbReference>
<evidence type="ECO:0000256" key="1">
    <source>
        <dbReference type="SAM" id="SignalP"/>
    </source>
</evidence>
<dbReference type="SUPFAM" id="SSF57414">
    <property type="entry name" value="Hairpin loop containing domain-like"/>
    <property type="match status" value="1"/>
</dbReference>
<keyword evidence="4" id="KW-1185">Reference proteome</keyword>
<dbReference type="AlphaFoldDB" id="A0AAD9N081"/>
<organism evidence="3 4">
    <name type="scientific">Paralvinella palmiformis</name>
    <dbReference type="NCBI Taxonomy" id="53620"/>
    <lineage>
        <taxon>Eukaryota</taxon>
        <taxon>Metazoa</taxon>
        <taxon>Spiralia</taxon>
        <taxon>Lophotrochozoa</taxon>
        <taxon>Annelida</taxon>
        <taxon>Polychaeta</taxon>
        <taxon>Sedentaria</taxon>
        <taxon>Canalipalpata</taxon>
        <taxon>Terebellida</taxon>
        <taxon>Terebelliformia</taxon>
        <taxon>Alvinellidae</taxon>
        <taxon>Paralvinella</taxon>
    </lineage>
</organism>
<gene>
    <name evidence="3" type="ORF">LSH36_396g04014</name>
</gene>
<keyword evidence="1" id="KW-0732">Signal</keyword>
<accession>A0AAD9N081</accession>